<evidence type="ECO:0000256" key="4">
    <source>
        <dbReference type="ARBA" id="ARBA00010662"/>
    </source>
</evidence>
<comment type="caution">
    <text evidence="9">The sequence shown here is derived from an EMBL/GenBank/DDBJ whole genome shotgun (WGS) entry which is preliminary data.</text>
</comment>
<sequence>MSIAPVELLRFDTDAELVQRFIERLCKQLSQAIAERGEAYLVVSGGRTPIKLFSELSQQPLDWARVTITLADERWVAADDAASNECLVRMHLLQHRAAAAKFVSLLDSTVGAAASARSAESKLAQLPTFDVVILGLGEDGHTASLFPCSAELETGLTTKTAALVVTPTTAPHQRISMSLRRLLDSRQIYFHLSGAAKADVLARALKDTNHLAMPVRAVLQQTQVPVSVLLAG</sequence>
<dbReference type="PANTHER" id="PTHR11054:SF0">
    <property type="entry name" value="6-PHOSPHOGLUCONOLACTONASE"/>
    <property type="match status" value="1"/>
</dbReference>
<comment type="similarity">
    <text evidence="4 7">Belongs to the glucosamine/galactosamine-6-phosphate isomerase family. 6-phosphogluconolactonase subfamily.</text>
</comment>
<evidence type="ECO:0000259" key="8">
    <source>
        <dbReference type="Pfam" id="PF01182"/>
    </source>
</evidence>
<dbReference type="Pfam" id="PF01182">
    <property type="entry name" value="Glucosamine_iso"/>
    <property type="match status" value="1"/>
</dbReference>
<keyword evidence="7" id="KW-0378">Hydrolase</keyword>
<dbReference type="EMBL" id="PIPR01000001">
    <property type="protein sequence ID" value="RUO40925.1"/>
    <property type="molecule type" value="Genomic_DNA"/>
</dbReference>
<feature type="domain" description="Glucosamine/galactosamine-6-phosphate isomerase" evidence="8">
    <location>
        <begin position="13"/>
        <end position="221"/>
    </location>
</feature>
<dbReference type="CDD" id="cd01400">
    <property type="entry name" value="6PGL"/>
    <property type="match status" value="1"/>
</dbReference>
<keyword evidence="10" id="KW-1185">Reference proteome</keyword>
<comment type="catalytic activity">
    <reaction evidence="1 7">
        <text>6-phospho-D-glucono-1,5-lactone + H2O = 6-phospho-D-gluconate + H(+)</text>
        <dbReference type="Rhea" id="RHEA:12556"/>
        <dbReference type="ChEBI" id="CHEBI:15377"/>
        <dbReference type="ChEBI" id="CHEBI:15378"/>
        <dbReference type="ChEBI" id="CHEBI:57955"/>
        <dbReference type="ChEBI" id="CHEBI:58759"/>
        <dbReference type="EC" id="3.1.1.31"/>
    </reaction>
</comment>
<dbReference type="GO" id="GO:0017057">
    <property type="term" value="F:6-phosphogluconolactonase activity"/>
    <property type="evidence" value="ECO:0007669"/>
    <property type="project" value="UniProtKB-UniRule"/>
</dbReference>
<accession>A0A7Z6ZT96</accession>
<dbReference type="SUPFAM" id="SSF100950">
    <property type="entry name" value="NagB/RpiA/CoA transferase-like"/>
    <property type="match status" value="1"/>
</dbReference>
<dbReference type="GO" id="GO:0005975">
    <property type="term" value="P:carbohydrate metabolic process"/>
    <property type="evidence" value="ECO:0007669"/>
    <property type="project" value="UniProtKB-UniRule"/>
</dbReference>
<dbReference type="InterPro" id="IPR037171">
    <property type="entry name" value="NagB/RpiA_transferase-like"/>
</dbReference>
<dbReference type="InterPro" id="IPR006148">
    <property type="entry name" value="Glc/Gal-6P_isomerase"/>
</dbReference>
<dbReference type="AlphaFoldDB" id="A0A7Z6ZT96"/>
<dbReference type="InterPro" id="IPR005900">
    <property type="entry name" value="6-phosphogluconolactonase_DevB"/>
</dbReference>
<dbReference type="NCBIfam" id="TIGR01198">
    <property type="entry name" value="pgl"/>
    <property type="match status" value="1"/>
</dbReference>
<comment type="pathway">
    <text evidence="3 7">Carbohydrate degradation; pentose phosphate pathway; D-ribulose 5-phosphate from D-glucose 6-phosphate (oxidative stage): step 2/3.</text>
</comment>
<evidence type="ECO:0000313" key="9">
    <source>
        <dbReference type="EMBL" id="RUO40925.1"/>
    </source>
</evidence>
<protein>
    <recommendedName>
        <fullName evidence="6 7">6-phosphogluconolactonase</fullName>
        <shortName evidence="7">6PGL</shortName>
        <ecNumber evidence="5 7">3.1.1.31</ecNumber>
    </recommendedName>
</protein>
<dbReference type="InterPro" id="IPR039104">
    <property type="entry name" value="6PGL"/>
</dbReference>
<dbReference type="PANTHER" id="PTHR11054">
    <property type="entry name" value="6-PHOSPHOGLUCONOLACTONASE"/>
    <property type="match status" value="1"/>
</dbReference>
<evidence type="ECO:0000256" key="1">
    <source>
        <dbReference type="ARBA" id="ARBA00000832"/>
    </source>
</evidence>
<proteinExistence type="inferred from homology"/>
<dbReference type="RefSeq" id="WP_169929660.1">
    <property type="nucleotide sequence ID" value="NZ_PIPR01000001.1"/>
</dbReference>
<name>A0A7Z6ZT96_9GAMM</name>
<dbReference type="Gene3D" id="3.40.50.1360">
    <property type="match status" value="1"/>
</dbReference>
<reference evidence="10" key="1">
    <citation type="journal article" date="2018" name="Front. Microbiol.">
        <title>Genome-Based Analysis Reveals the Taxonomy and Diversity of the Family Idiomarinaceae.</title>
        <authorList>
            <person name="Liu Y."/>
            <person name="Lai Q."/>
            <person name="Shao Z."/>
        </authorList>
    </citation>
    <scope>NUCLEOTIDE SEQUENCE [LARGE SCALE GENOMIC DNA]</scope>
    <source>
        <strain evidence="10">KYW314</strain>
    </source>
</reference>
<gene>
    <name evidence="7 9" type="primary">pgl</name>
    <name evidence="9" type="ORF">CWE22_01630</name>
</gene>
<evidence type="ECO:0000256" key="6">
    <source>
        <dbReference type="ARBA" id="ARBA00020337"/>
    </source>
</evidence>
<evidence type="ECO:0000256" key="3">
    <source>
        <dbReference type="ARBA" id="ARBA00004961"/>
    </source>
</evidence>
<dbReference type="Proteomes" id="UP000287766">
    <property type="component" value="Unassembled WGS sequence"/>
</dbReference>
<evidence type="ECO:0000256" key="7">
    <source>
        <dbReference type="RuleBase" id="RU365095"/>
    </source>
</evidence>
<dbReference type="UniPathway" id="UPA00115">
    <property type="reaction ID" value="UER00409"/>
</dbReference>
<comment type="function">
    <text evidence="2 7">Hydrolysis of 6-phosphogluconolactone to 6-phosphogluconate.</text>
</comment>
<evidence type="ECO:0000313" key="10">
    <source>
        <dbReference type="Proteomes" id="UP000287766"/>
    </source>
</evidence>
<dbReference type="EC" id="3.1.1.31" evidence="5 7"/>
<dbReference type="GO" id="GO:0006098">
    <property type="term" value="P:pentose-phosphate shunt"/>
    <property type="evidence" value="ECO:0007669"/>
    <property type="project" value="UniProtKB-UniPathway"/>
</dbReference>
<evidence type="ECO:0000256" key="2">
    <source>
        <dbReference type="ARBA" id="ARBA00002681"/>
    </source>
</evidence>
<organism evidence="9 10">
    <name type="scientific">Pseudidiomarina aestuarii</name>
    <dbReference type="NCBI Taxonomy" id="624146"/>
    <lineage>
        <taxon>Bacteria</taxon>
        <taxon>Pseudomonadati</taxon>
        <taxon>Pseudomonadota</taxon>
        <taxon>Gammaproteobacteria</taxon>
        <taxon>Alteromonadales</taxon>
        <taxon>Idiomarinaceae</taxon>
        <taxon>Pseudidiomarina</taxon>
    </lineage>
</organism>
<evidence type="ECO:0000256" key="5">
    <source>
        <dbReference type="ARBA" id="ARBA00013198"/>
    </source>
</evidence>